<dbReference type="InterPro" id="IPR017665">
    <property type="entry name" value="Guanylate_kinase"/>
</dbReference>
<name>A0A9X3TZ35_9PROT</name>
<dbReference type="SUPFAM" id="SSF52540">
    <property type="entry name" value="P-loop containing nucleoside triphosphate hydrolases"/>
    <property type="match status" value="1"/>
</dbReference>
<reference evidence="11" key="1">
    <citation type="submission" date="2022-08" db="EMBL/GenBank/DDBJ databases">
        <authorList>
            <person name="Vandamme P."/>
            <person name="Hettiarachchi A."/>
            <person name="Peeters C."/>
            <person name="Cnockaert M."/>
            <person name="Carlier A."/>
        </authorList>
    </citation>
    <scope>NUCLEOTIDE SEQUENCE</scope>
    <source>
        <strain evidence="11">LMG 31809</strain>
    </source>
</reference>
<gene>
    <name evidence="9 11" type="primary">gmk</name>
    <name evidence="11" type="ORF">NYP16_10360</name>
</gene>
<evidence type="ECO:0000256" key="8">
    <source>
        <dbReference type="ARBA" id="ARBA00030128"/>
    </source>
</evidence>
<evidence type="ECO:0000259" key="10">
    <source>
        <dbReference type="PROSITE" id="PS50052"/>
    </source>
</evidence>
<keyword evidence="5 9" id="KW-0547">Nucleotide-binding</keyword>
<dbReference type="PROSITE" id="PS50052">
    <property type="entry name" value="GUANYLATE_KINASE_2"/>
    <property type="match status" value="1"/>
</dbReference>
<dbReference type="InterPro" id="IPR027417">
    <property type="entry name" value="P-loop_NTPase"/>
</dbReference>
<proteinExistence type="inferred from homology"/>
<comment type="similarity">
    <text evidence="1 9">Belongs to the guanylate kinase family.</text>
</comment>
<evidence type="ECO:0000256" key="2">
    <source>
        <dbReference type="ARBA" id="ARBA00012961"/>
    </source>
</evidence>
<evidence type="ECO:0000256" key="7">
    <source>
        <dbReference type="ARBA" id="ARBA00022840"/>
    </source>
</evidence>
<dbReference type="HAMAP" id="MF_00328">
    <property type="entry name" value="Guanylate_kinase"/>
    <property type="match status" value="1"/>
</dbReference>
<dbReference type="InterPro" id="IPR020590">
    <property type="entry name" value="Guanylate_kinase_CS"/>
</dbReference>
<dbReference type="Pfam" id="PF00625">
    <property type="entry name" value="Guanylate_kin"/>
    <property type="match status" value="1"/>
</dbReference>
<dbReference type="EC" id="2.7.4.8" evidence="2 9"/>
<dbReference type="GO" id="GO:0005524">
    <property type="term" value="F:ATP binding"/>
    <property type="evidence" value="ECO:0007669"/>
    <property type="project" value="UniProtKB-UniRule"/>
</dbReference>
<comment type="subcellular location">
    <subcellularLocation>
        <location evidence="9">Cytoplasm</location>
    </subcellularLocation>
</comment>
<evidence type="ECO:0000313" key="12">
    <source>
        <dbReference type="Proteomes" id="UP001141619"/>
    </source>
</evidence>
<keyword evidence="12" id="KW-1185">Reference proteome</keyword>
<dbReference type="Gene3D" id="3.30.63.10">
    <property type="entry name" value="Guanylate Kinase phosphate binding domain"/>
    <property type="match status" value="1"/>
</dbReference>
<accession>A0A9X3TZ35</accession>
<comment type="function">
    <text evidence="9">Essential for recycling GMP and indirectly, cGMP.</text>
</comment>
<sequence length="216" mass="23815">MPHANVAAARRGLMFVLSSPSGAGKSTLSRLLLDEETGSLNMSISTTTRLPRPGEIDGEHYHFVDQATFDAKIEADGFLEYAKVFGNCYGTPAAEVEATLNTGRDVLFDIDWQGTQQLAQKMPKDLVRVFILPPSAEELARRLQGRGQDSPEVVALRMSKATDEISHWAEYDYVVINSDLTQALSQIRAILHAERLKRDRQAGLVPFVRDLMAGLG</sequence>
<dbReference type="AlphaFoldDB" id="A0A9X3TZ35"/>
<evidence type="ECO:0000256" key="9">
    <source>
        <dbReference type="HAMAP-Rule" id="MF_00328"/>
    </source>
</evidence>
<comment type="catalytic activity">
    <reaction evidence="9">
        <text>GMP + ATP = GDP + ADP</text>
        <dbReference type="Rhea" id="RHEA:20780"/>
        <dbReference type="ChEBI" id="CHEBI:30616"/>
        <dbReference type="ChEBI" id="CHEBI:58115"/>
        <dbReference type="ChEBI" id="CHEBI:58189"/>
        <dbReference type="ChEBI" id="CHEBI:456216"/>
        <dbReference type="EC" id="2.7.4.8"/>
    </reaction>
</comment>
<comment type="caution">
    <text evidence="11">The sequence shown here is derived from an EMBL/GenBank/DDBJ whole genome shotgun (WGS) entry which is preliminary data.</text>
</comment>
<dbReference type="EMBL" id="JANWOI010000003">
    <property type="protein sequence ID" value="MDA5194352.1"/>
    <property type="molecule type" value="Genomic_DNA"/>
</dbReference>
<dbReference type="PROSITE" id="PS00856">
    <property type="entry name" value="GUANYLATE_KINASE_1"/>
    <property type="match status" value="1"/>
</dbReference>
<dbReference type="CDD" id="cd00071">
    <property type="entry name" value="GMPK"/>
    <property type="match status" value="1"/>
</dbReference>
<evidence type="ECO:0000256" key="1">
    <source>
        <dbReference type="ARBA" id="ARBA00005790"/>
    </source>
</evidence>
<dbReference type="GO" id="GO:0005829">
    <property type="term" value="C:cytosol"/>
    <property type="evidence" value="ECO:0007669"/>
    <property type="project" value="TreeGrafter"/>
</dbReference>
<dbReference type="SMART" id="SM00072">
    <property type="entry name" value="GuKc"/>
    <property type="match status" value="1"/>
</dbReference>
<dbReference type="PANTHER" id="PTHR23117:SF13">
    <property type="entry name" value="GUANYLATE KINASE"/>
    <property type="match status" value="1"/>
</dbReference>
<organism evidence="11 12">
    <name type="scientific">Govanella unica</name>
    <dbReference type="NCBI Taxonomy" id="2975056"/>
    <lineage>
        <taxon>Bacteria</taxon>
        <taxon>Pseudomonadati</taxon>
        <taxon>Pseudomonadota</taxon>
        <taxon>Alphaproteobacteria</taxon>
        <taxon>Emcibacterales</taxon>
        <taxon>Govanellaceae</taxon>
        <taxon>Govanella</taxon>
    </lineage>
</organism>
<feature type="binding site" evidence="9">
    <location>
        <begin position="19"/>
        <end position="26"/>
    </location>
    <ligand>
        <name>ATP</name>
        <dbReference type="ChEBI" id="CHEBI:30616"/>
    </ligand>
</feature>
<dbReference type="InterPro" id="IPR008144">
    <property type="entry name" value="Guanylate_kin-like_dom"/>
</dbReference>
<dbReference type="PANTHER" id="PTHR23117">
    <property type="entry name" value="GUANYLATE KINASE-RELATED"/>
    <property type="match status" value="1"/>
</dbReference>
<evidence type="ECO:0000256" key="5">
    <source>
        <dbReference type="ARBA" id="ARBA00022741"/>
    </source>
</evidence>
<reference evidence="11" key="2">
    <citation type="journal article" date="2023" name="Syst. Appl. Microbiol.">
        <title>Govania unica gen. nov., sp. nov., a rare biosphere bacterium that represents a novel family in the class Alphaproteobacteria.</title>
        <authorList>
            <person name="Vandamme P."/>
            <person name="Peeters C."/>
            <person name="Hettiarachchi A."/>
            <person name="Cnockaert M."/>
            <person name="Carlier A."/>
        </authorList>
    </citation>
    <scope>NUCLEOTIDE SEQUENCE</scope>
    <source>
        <strain evidence="11">LMG 31809</strain>
    </source>
</reference>
<dbReference type="Proteomes" id="UP001141619">
    <property type="component" value="Unassembled WGS sequence"/>
</dbReference>
<keyword evidence="4 9" id="KW-0808">Transferase</keyword>
<feature type="domain" description="Guanylate kinase-like" evidence="10">
    <location>
        <begin position="12"/>
        <end position="192"/>
    </location>
</feature>
<dbReference type="InterPro" id="IPR008145">
    <property type="entry name" value="GK/Ca_channel_bsu"/>
</dbReference>
<evidence type="ECO:0000256" key="4">
    <source>
        <dbReference type="ARBA" id="ARBA00022679"/>
    </source>
</evidence>
<keyword evidence="9" id="KW-0963">Cytoplasm</keyword>
<dbReference type="Gene3D" id="3.40.50.300">
    <property type="entry name" value="P-loop containing nucleotide triphosphate hydrolases"/>
    <property type="match status" value="1"/>
</dbReference>
<dbReference type="FunFam" id="3.30.63.10:FF:000002">
    <property type="entry name" value="Guanylate kinase 1"/>
    <property type="match status" value="1"/>
</dbReference>
<evidence type="ECO:0000256" key="6">
    <source>
        <dbReference type="ARBA" id="ARBA00022777"/>
    </source>
</evidence>
<dbReference type="GO" id="GO:0004385">
    <property type="term" value="F:GMP kinase activity"/>
    <property type="evidence" value="ECO:0007669"/>
    <property type="project" value="UniProtKB-UniRule"/>
</dbReference>
<evidence type="ECO:0000313" key="11">
    <source>
        <dbReference type="EMBL" id="MDA5194352.1"/>
    </source>
</evidence>
<keyword evidence="7 9" id="KW-0067">ATP-binding</keyword>
<dbReference type="NCBIfam" id="TIGR03263">
    <property type="entry name" value="guanyl_kin"/>
    <property type="match status" value="1"/>
</dbReference>
<keyword evidence="6 9" id="KW-0418">Kinase</keyword>
<evidence type="ECO:0000256" key="3">
    <source>
        <dbReference type="ARBA" id="ARBA00016296"/>
    </source>
</evidence>
<dbReference type="RefSeq" id="WP_274944055.1">
    <property type="nucleotide sequence ID" value="NZ_JANWOI010000003.1"/>
</dbReference>
<protein>
    <recommendedName>
        <fullName evidence="3 9">Guanylate kinase</fullName>
        <ecNumber evidence="2 9">2.7.4.8</ecNumber>
    </recommendedName>
    <alternativeName>
        <fullName evidence="8 9">GMP kinase</fullName>
    </alternativeName>
</protein>